<evidence type="ECO:0000256" key="4">
    <source>
        <dbReference type="ARBA" id="ARBA00009524"/>
    </source>
</evidence>
<dbReference type="InterPro" id="IPR017953">
    <property type="entry name" value="Carbohydrate_kinase_pred_CS"/>
</dbReference>
<feature type="binding site" evidence="17">
    <location>
        <begin position="427"/>
        <end position="431"/>
    </location>
    <ligand>
        <name>AMP</name>
        <dbReference type="ChEBI" id="CHEBI:456215"/>
    </ligand>
</feature>
<evidence type="ECO:0000256" key="18">
    <source>
        <dbReference type="HAMAP-Rule" id="MF_01966"/>
    </source>
</evidence>
<evidence type="ECO:0000256" key="13">
    <source>
        <dbReference type="ARBA" id="ARBA00023268"/>
    </source>
</evidence>
<keyword evidence="13" id="KW-0511">Multifunctional enzyme</keyword>
<dbReference type="HAMAP" id="MF_01965">
    <property type="entry name" value="NADHX_dehydratase"/>
    <property type="match status" value="1"/>
</dbReference>
<dbReference type="EC" id="4.2.1.136" evidence="19"/>
<dbReference type="Pfam" id="PF03853">
    <property type="entry name" value="YjeF_N"/>
    <property type="match status" value="1"/>
</dbReference>
<evidence type="ECO:0000256" key="7">
    <source>
        <dbReference type="ARBA" id="ARBA00022840"/>
    </source>
</evidence>
<dbReference type="EMBL" id="JABAFA010000001">
    <property type="protein sequence ID" value="NMD98030.1"/>
    <property type="molecule type" value="Genomic_DNA"/>
</dbReference>
<comment type="function">
    <text evidence="18">Catalyzes the epimerization of the S- and R-forms of NAD(P)HX, a damaged form of NAD(P)H that is a result of enzymatic or heat-dependent hydration. This is a prerequisite for the S-specific NAD(P)H-hydrate dehydratase to allow the repair of both epimers of NAD(P)HX.</text>
</comment>
<evidence type="ECO:0000313" key="23">
    <source>
        <dbReference type="Proteomes" id="UP000543804"/>
    </source>
</evidence>
<evidence type="ECO:0000256" key="11">
    <source>
        <dbReference type="ARBA" id="ARBA00023235"/>
    </source>
</evidence>
<feature type="binding site" evidence="18">
    <location>
        <begin position="60"/>
        <end position="64"/>
    </location>
    <ligand>
        <name>(6S)-NADPHX</name>
        <dbReference type="ChEBI" id="CHEBI:64076"/>
    </ligand>
</feature>
<feature type="domain" description="YjeF C-terminal" evidence="20">
    <location>
        <begin position="232"/>
        <end position="514"/>
    </location>
</feature>
<dbReference type="InterPro" id="IPR029056">
    <property type="entry name" value="Ribokinase-like"/>
</dbReference>
<comment type="cofactor">
    <cofactor evidence="17">
        <name>Mg(2+)</name>
        <dbReference type="ChEBI" id="CHEBI:18420"/>
    </cofactor>
</comment>
<dbReference type="GO" id="GO:0046496">
    <property type="term" value="P:nicotinamide nucleotide metabolic process"/>
    <property type="evidence" value="ECO:0007669"/>
    <property type="project" value="UniProtKB-UniRule"/>
</dbReference>
<comment type="catalytic activity">
    <reaction evidence="1 18 19">
        <text>(6R)-NADHX = (6S)-NADHX</text>
        <dbReference type="Rhea" id="RHEA:32215"/>
        <dbReference type="ChEBI" id="CHEBI:64074"/>
        <dbReference type="ChEBI" id="CHEBI:64075"/>
        <dbReference type="EC" id="5.1.99.6"/>
    </reaction>
</comment>
<comment type="similarity">
    <text evidence="4 19">In the C-terminal section; belongs to the NnrD/CARKD family.</text>
</comment>
<dbReference type="HAMAP" id="MF_01966">
    <property type="entry name" value="NADHX_epimerase"/>
    <property type="match status" value="1"/>
</dbReference>
<dbReference type="PROSITE" id="PS51383">
    <property type="entry name" value="YJEF_C_3"/>
    <property type="match status" value="1"/>
</dbReference>
<evidence type="ECO:0000256" key="9">
    <source>
        <dbReference type="ARBA" id="ARBA00022958"/>
    </source>
</evidence>
<feature type="binding site" evidence="18">
    <location>
        <position position="132"/>
    </location>
    <ligand>
        <name>K(+)</name>
        <dbReference type="ChEBI" id="CHEBI:29103"/>
    </ligand>
</feature>
<keyword evidence="5 18" id="KW-0479">Metal-binding</keyword>
<dbReference type="GO" id="GO:0110051">
    <property type="term" value="P:metabolite repair"/>
    <property type="evidence" value="ECO:0007669"/>
    <property type="project" value="TreeGrafter"/>
</dbReference>
<dbReference type="Pfam" id="PF01256">
    <property type="entry name" value="Carb_kinase"/>
    <property type="match status" value="1"/>
</dbReference>
<feature type="binding site" evidence="17">
    <location>
        <position position="457"/>
    </location>
    <ligand>
        <name>(6S)-NADPHX</name>
        <dbReference type="ChEBI" id="CHEBI:64076"/>
    </ligand>
</feature>
<feature type="binding site" evidence="17">
    <location>
        <position position="267"/>
    </location>
    <ligand>
        <name>(6S)-NADPHX</name>
        <dbReference type="ChEBI" id="CHEBI:64076"/>
    </ligand>
</feature>
<accession>A0A848B1F1</accession>
<keyword evidence="7 17" id="KW-0067">ATP-binding</keyword>
<keyword evidence="23" id="KW-1185">Reference proteome</keyword>
<organism evidence="22 23">
    <name type="scientific">Selenomonas bovis</name>
    <dbReference type="NCBI Taxonomy" id="416586"/>
    <lineage>
        <taxon>Bacteria</taxon>
        <taxon>Bacillati</taxon>
        <taxon>Bacillota</taxon>
        <taxon>Negativicutes</taxon>
        <taxon>Selenomonadales</taxon>
        <taxon>Selenomonadaceae</taxon>
        <taxon>Selenomonas</taxon>
    </lineage>
</organism>
<dbReference type="PANTHER" id="PTHR12592">
    <property type="entry name" value="ATP-DEPENDENT (S)-NAD(P)H-HYDRATE DEHYDRATASE FAMILY MEMBER"/>
    <property type="match status" value="1"/>
</dbReference>
<comment type="caution">
    <text evidence="18">Lacks conserved residue(s) required for the propagation of feature annotation.</text>
</comment>
<evidence type="ECO:0000256" key="19">
    <source>
        <dbReference type="PIRNR" id="PIRNR017184"/>
    </source>
</evidence>
<dbReference type="GO" id="GO:0046872">
    <property type="term" value="F:metal ion binding"/>
    <property type="evidence" value="ECO:0007669"/>
    <property type="project" value="UniProtKB-UniRule"/>
</dbReference>
<proteinExistence type="inferred from homology"/>
<dbReference type="PIRSF" id="PIRSF017184">
    <property type="entry name" value="Nnr"/>
    <property type="match status" value="1"/>
</dbReference>
<feature type="binding site" evidence="18">
    <location>
        <position position="61"/>
    </location>
    <ligand>
        <name>K(+)</name>
        <dbReference type="ChEBI" id="CHEBI:29103"/>
    </ligand>
</feature>
<comment type="similarity">
    <text evidence="3 19">In the N-terminal section; belongs to the NnrE/AIBP family.</text>
</comment>
<dbReference type="PANTHER" id="PTHR12592:SF0">
    <property type="entry name" value="ATP-DEPENDENT (S)-NAD(P)H-HYDRATE DEHYDRATASE"/>
    <property type="match status" value="1"/>
</dbReference>
<feature type="binding site" evidence="17">
    <location>
        <position position="390"/>
    </location>
    <ligand>
        <name>(6S)-NADPHX</name>
        <dbReference type="ChEBI" id="CHEBI:64076"/>
    </ligand>
</feature>
<dbReference type="GO" id="GO:0052855">
    <property type="term" value="F:ADP-dependent NAD(P)H-hydrate dehydratase activity"/>
    <property type="evidence" value="ECO:0007669"/>
    <property type="project" value="UniProtKB-UniRule"/>
</dbReference>
<comment type="catalytic activity">
    <reaction evidence="16 17 19">
        <text>(6S)-NADPHX + ADP = AMP + phosphate + NADPH + H(+)</text>
        <dbReference type="Rhea" id="RHEA:32235"/>
        <dbReference type="ChEBI" id="CHEBI:15378"/>
        <dbReference type="ChEBI" id="CHEBI:43474"/>
        <dbReference type="ChEBI" id="CHEBI:57783"/>
        <dbReference type="ChEBI" id="CHEBI:64076"/>
        <dbReference type="ChEBI" id="CHEBI:456215"/>
        <dbReference type="ChEBI" id="CHEBI:456216"/>
        <dbReference type="EC" id="4.2.1.136"/>
    </reaction>
</comment>
<evidence type="ECO:0000259" key="20">
    <source>
        <dbReference type="PROSITE" id="PS51383"/>
    </source>
</evidence>
<comment type="similarity">
    <text evidence="17">Belongs to the NnrD/CARKD family.</text>
</comment>
<comment type="function">
    <text evidence="14 19">Bifunctional enzyme that catalyzes the epimerization of the S- and R-forms of NAD(P)HX and the dehydration of the S-form of NAD(P)HX at the expense of ADP, which is converted to AMP. This allows the repair of both epimers of NAD(P)HX, a damaged form of NAD(P)H that is a result of enzymatic or heat-dependent hydration.</text>
</comment>
<feature type="binding site" evidence="17">
    <location>
        <position position="339"/>
    </location>
    <ligand>
        <name>(6S)-NADPHX</name>
        <dbReference type="ChEBI" id="CHEBI:64076"/>
    </ligand>
</feature>
<dbReference type="InterPro" id="IPR000631">
    <property type="entry name" value="CARKD"/>
</dbReference>
<keyword evidence="8 17" id="KW-0521">NADP</keyword>
<feature type="binding site" evidence="18">
    <location>
        <begin position="136"/>
        <end position="142"/>
    </location>
    <ligand>
        <name>(6S)-NADPHX</name>
        <dbReference type="ChEBI" id="CHEBI:64076"/>
    </ligand>
</feature>
<dbReference type="NCBIfam" id="TIGR00196">
    <property type="entry name" value="yjeF_cterm"/>
    <property type="match status" value="1"/>
</dbReference>
<feature type="binding site" evidence="18">
    <location>
        <position position="165"/>
    </location>
    <ligand>
        <name>(6S)-NADPHX</name>
        <dbReference type="ChEBI" id="CHEBI:64076"/>
    </ligand>
</feature>
<dbReference type="NCBIfam" id="TIGR00197">
    <property type="entry name" value="yjeF_nterm"/>
    <property type="match status" value="1"/>
</dbReference>
<comment type="similarity">
    <text evidence="18">Belongs to the NnrE/AIBP family.</text>
</comment>
<sequence length="524" mass="54629">MRISLVEEMRDIDKKAAETYGLSTAVLMENAGHRTAEAVVELLGTTVAGKSVIVLAGSGNNGGDAFVAARHLSNFGVRLKIFFIGDATHFSPATAANCETVKKMGVEIHELSSDRTWDRLTVSLRLADAVVDGVLGTGFSGELRKPVLRLIELVNGMGKSVVSIDIPSGVAADTGAVSTVAMQAAVTLTFGLPKVGHFLCPGAALTGKLLVDDIGLPLQLLEEKSIRQVLLDDALATTLLPLRPLDVHKGSCGHVLVVAGSRGMTGAAYLASLAALRIGAGMVTLAVPESIAELMEMKTTEVMTVPVPECAPGVMGGDEALARLLELSEGKDAVLIGPGLGRLEATGEVVRKFAAYLEKPFVLDADALFAFHGHLKELARCKQMPVLTPHLGELAGLLGETVEAVRQDLLKCVREAAARLQSVIVAKSECTLVAYPNGEVFFTTKGNPGMATAGCGDVLAGTVVGLMQQMESALAPLAGVYLHGLAGDLAASHSGDGLIASDVLAQLPRALVNLRRRQTGADIK</sequence>
<evidence type="ECO:0000313" key="22">
    <source>
        <dbReference type="EMBL" id="NMD98030.1"/>
    </source>
</evidence>
<evidence type="ECO:0000256" key="12">
    <source>
        <dbReference type="ARBA" id="ARBA00023239"/>
    </source>
</evidence>
<keyword evidence="11 18" id="KW-0413">Isomerase</keyword>
<comment type="subunit">
    <text evidence="17">Homotetramer.</text>
</comment>
<protein>
    <recommendedName>
        <fullName evidence="19">Bifunctional NAD(P)H-hydrate repair enzyme</fullName>
    </recommendedName>
    <alternativeName>
        <fullName evidence="19">Nicotinamide nucleotide repair protein</fullName>
    </alternativeName>
    <domain>
        <recommendedName>
            <fullName evidence="19">ADP-dependent (S)-NAD(P)H-hydrate dehydratase</fullName>
            <ecNumber evidence="19">4.2.1.136</ecNumber>
        </recommendedName>
        <alternativeName>
            <fullName evidence="19">ADP-dependent NAD(P)HX dehydratase</fullName>
        </alternativeName>
    </domain>
    <domain>
        <recommendedName>
            <fullName evidence="19">NAD(P)H-hydrate epimerase</fullName>
            <ecNumber evidence="19">5.1.99.6</ecNumber>
        </recommendedName>
    </domain>
</protein>
<evidence type="ECO:0000256" key="6">
    <source>
        <dbReference type="ARBA" id="ARBA00022741"/>
    </source>
</evidence>
<reference evidence="22 23" key="1">
    <citation type="submission" date="2020-04" db="EMBL/GenBank/DDBJ databases">
        <authorList>
            <person name="Hitch T.C.A."/>
            <person name="Wylensek D."/>
            <person name="Clavel T."/>
        </authorList>
    </citation>
    <scope>NUCLEOTIDE SEQUENCE [LARGE SCALE GENOMIC DNA]</scope>
    <source>
        <strain evidence="22 23">PG-130-P53-12</strain>
    </source>
</reference>
<evidence type="ECO:0000256" key="5">
    <source>
        <dbReference type="ARBA" id="ARBA00022723"/>
    </source>
</evidence>
<comment type="caution">
    <text evidence="22">The sequence shown here is derived from an EMBL/GenBank/DDBJ whole genome shotgun (WGS) entry which is preliminary data.</text>
</comment>
<evidence type="ECO:0000256" key="15">
    <source>
        <dbReference type="ARBA" id="ARBA00048238"/>
    </source>
</evidence>
<feature type="binding site" evidence="18">
    <location>
        <position position="168"/>
    </location>
    <ligand>
        <name>K(+)</name>
        <dbReference type="ChEBI" id="CHEBI:29103"/>
    </ligand>
</feature>
<dbReference type="EC" id="5.1.99.6" evidence="19"/>
<dbReference type="PROSITE" id="PS51385">
    <property type="entry name" value="YJEF_N"/>
    <property type="match status" value="1"/>
</dbReference>
<dbReference type="SUPFAM" id="SSF64153">
    <property type="entry name" value="YjeF N-terminal domain-like"/>
    <property type="match status" value="1"/>
</dbReference>
<name>A0A848B1F1_9FIRM</name>
<feature type="domain" description="YjeF N-terminal" evidence="21">
    <location>
        <begin position="9"/>
        <end position="222"/>
    </location>
</feature>
<dbReference type="GO" id="GO:0052856">
    <property type="term" value="F:NAD(P)HX epimerase activity"/>
    <property type="evidence" value="ECO:0007669"/>
    <property type="project" value="UniProtKB-UniRule"/>
</dbReference>
<keyword evidence="6 17" id="KW-0547">Nucleotide-binding</keyword>
<keyword evidence="9 18" id="KW-0630">Potassium</keyword>
<comment type="catalytic activity">
    <reaction evidence="2 18 19">
        <text>(6R)-NADPHX = (6S)-NADPHX</text>
        <dbReference type="Rhea" id="RHEA:32227"/>
        <dbReference type="ChEBI" id="CHEBI:64076"/>
        <dbReference type="ChEBI" id="CHEBI:64077"/>
        <dbReference type="EC" id="5.1.99.6"/>
    </reaction>
</comment>
<evidence type="ECO:0000256" key="2">
    <source>
        <dbReference type="ARBA" id="ARBA00000909"/>
    </source>
</evidence>
<dbReference type="InterPro" id="IPR030677">
    <property type="entry name" value="Nnr"/>
</dbReference>
<evidence type="ECO:0000256" key="14">
    <source>
        <dbReference type="ARBA" id="ARBA00025153"/>
    </source>
</evidence>
<gene>
    <name evidence="17" type="primary">nnrD</name>
    <name evidence="18" type="synonym">nnrE</name>
    <name evidence="22" type="ORF">HF878_00825</name>
</gene>
<dbReference type="CDD" id="cd01171">
    <property type="entry name" value="YXKO-related"/>
    <property type="match status" value="1"/>
</dbReference>
<dbReference type="Proteomes" id="UP000543804">
    <property type="component" value="Unassembled WGS sequence"/>
</dbReference>
<feature type="binding site" evidence="17">
    <location>
        <position position="456"/>
    </location>
    <ligand>
        <name>AMP</name>
        <dbReference type="ChEBI" id="CHEBI:456215"/>
    </ligand>
</feature>
<dbReference type="AlphaFoldDB" id="A0A848B1F1"/>
<dbReference type="PROSITE" id="PS01050">
    <property type="entry name" value="YJEF_C_2"/>
    <property type="match status" value="1"/>
</dbReference>
<keyword evidence="12 17" id="KW-0456">Lyase</keyword>
<keyword evidence="10 17" id="KW-0520">NAD</keyword>
<comment type="catalytic activity">
    <reaction evidence="15 17 19">
        <text>(6S)-NADHX + ADP = AMP + phosphate + NADH + H(+)</text>
        <dbReference type="Rhea" id="RHEA:32223"/>
        <dbReference type="ChEBI" id="CHEBI:15378"/>
        <dbReference type="ChEBI" id="CHEBI:43474"/>
        <dbReference type="ChEBI" id="CHEBI:57945"/>
        <dbReference type="ChEBI" id="CHEBI:64074"/>
        <dbReference type="ChEBI" id="CHEBI:456215"/>
        <dbReference type="ChEBI" id="CHEBI:456216"/>
        <dbReference type="EC" id="4.2.1.136"/>
    </reaction>
</comment>
<dbReference type="GO" id="GO:0005524">
    <property type="term" value="F:ATP binding"/>
    <property type="evidence" value="ECO:0007669"/>
    <property type="project" value="UniProtKB-UniRule"/>
</dbReference>
<dbReference type="InterPro" id="IPR036652">
    <property type="entry name" value="YjeF_N_dom_sf"/>
</dbReference>
<evidence type="ECO:0000256" key="10">
    <source>
        <dbReference type="ARBA" id="ARBA00023027"/>
    </source>
</evidence>
<dbReference type="RefSeq" id="WP_170076895.1">
    <property type="nucleotide sequence ID" value="NZ_JABAFA010000001.1"/>
</dbReference>
<dbReference type="SUPFAM" id="SSF53613">
    <property type="entry name" value="Ribokinase-like"/>
    <property type="match status" value="1"/>
</dbReference>
<evidence type="ECO:0000256" key="16">
    <source>
        <dbReference type="ARBA" id="ARBA00049209"/>
    </source>
</evidence>
<evidence type="ECO:0000259" key="21">
    <source>
        <dbReference type="PROSITE" id="PS51385"/>
    </source>
</evidence>
<evidence type="ECO:0000256" key="3">
    <source>
        <dbReference type="ARBA" id="ARBA00006001"/>
    </source>
</evidence>
<dbReference type="InterPro" id="IPR004443">
    <property type="entry name" value="YjeF_N_dom"/>
</dbReference>
<dbReference type="Gene3D" id="3.40.1190.20">
    <property type="match status" value="1"/>
</dbReference>
<comment type="cofactor">
    <cofactor evidence="18 19">
        <name>K(+)</name>
        <dbReference type="ChEBI" id="CHEBI:29103"/>
    </cofactor>
    <text evidence="18 19">Binds 1 potassium ion per subunit.</text>
</comment>
<comment type="function">
    <text evidence="17">Catalyzes the dehydration of the S-form of NAD(P)HX at the expense of ADP, which is converted to AMP. Together with NAD(P)HX epimerase, which catalyzes the epimerization of the S- and R-forms, the enzyme allows the repair of both epimers of NAD(P)HX, a damaged form of NAD(P)H that is a result of enzymatic or heat-dependent hydration.</text>
</comment>
<evidence type="ECO:0000256" key="8">
    <source>
        <dbReference type="ARBA" id="ARBA00022857"/>
    </source>
</evidence>
<dbReference type="Gene3D" id="3.40.50.10260">
    <property type="entry name" value="YjeF N-terminal domain"/>
    <property type="match status" value="1"/>
</dbReference>
<evidence type="ECO:0000256" key="1">
    <source>
        <dbReference type="ARBA" id="ARBA00000013"/>
    </source>
</evidence>
<evidence type="ECO:0000256" key="17">
    <source>
        <dbReference type="HAMAP-Rule" id="MF_01965"/>
    </source>
</evidence>